<dbReference type="GO" id="GO:0004721">
    <property type="term" value="F:phosphoprotein phosphatase activity"/>
    <property type="evidence" value="ECO:0007669"/>
    <property type="project" value="InterPro"/>
</dbReference>
<dbReference type="Gene3D" id="3.90.190.10">
    <property type="entry name" value="Protein tyrosine phosphatase superfamily"/>
    <property type="match status" value="1"/>
</dbReference>
<proteinExistence type="inferred from homology"/>
<evidence type="ECO:0000313" key="4">
    <source>
        <dbReference type="Proteomes" id="UP000467260"/>
    </source>
</evidence>
<dbReference type="PROSITE" id="PS50056">
    <property type="entry name" value="TYR_PHOSPHATASE_2"/>
    <property type="match status" value="1"/>
</dbReference>
<protein>
    <submittedName>
        <fullName evidence="3">Phosphotyrosine protein phosphatase</fullName>
    </submittedName>
</protein>
<gene>
    <name evidence="3" type="primary">ptbB</name>
    <name evidence="3" type="ORF">MHIB_34020</name>
</gene>
<dbReference type="EMBL" id="AP022609">
    <property type="protein sequence ID" value="BBZ24984.1"/>
    <property type="molecule type" value="Genomic_DNA"/>
</dbReference>
<dbReference type="KEGG" id="mhib:MHIB_34020"/>
<dbReference type="InterPro" id="IPR000387">
    <property type="entry name" value="Tyr_Pase_dom"/>
</dbReference>
<dbReference type="PANTHER" id="PTHR31126">
    <property type="entry name" value="TYROSINE-PROTEIN PHOSPHATASE"/>
    <property type="match status" value="1"/>
</dbReference>
<sequence>MSYRGRVTSQPNLPGAWNFRDVSESTGALRPGRLFRSSELSRLEQGGREELLRLGVADVADLRSPREVTRRGPGLVPDGIGIHLLPFPDLAGDQSPDSSAPHEDAFRNMMAQKPDEDSAADVAARYMTEEYARFPTLAGSRRAVQRVVSLLAQGRPVLTHCFAGKDRTGFVVSVVLRAAGVDQDAVIEDYLRSNAAVPALRDRLMEIIRQRPESEITPEMLTFTEARLSDEVLGVRTDYLDAADRSIAENFGTLDGFLQAAGVTDTDLDALRRALRD</sequence>
<dbReference type="Pfam" id="PF13350">
    <property type="entry name" value="Y_phosphatase3"/>
    <property type="match status" value="1"/>
</dbReference>
<organism evidence="3 4">
    <name type="scientific">Mycolicibacter hiberniae</name>
    <dbReference type="NCBI Taxonomy" id="29314"/>
    <lineage>
        <taxon>Bacteria</taxon>
        <taxon>Bacillati</taxon>
        <taxon>Actinomycetota</taxon>
        <taxon>Actinomycetes</taxon>
        <taxon>Mycobacteriales</taxon>
        <taxon>Mycobacteriaceae</taxon>
        <taxon>Mycolicibacter</taxon>
    </lineage>
</organism>
<dbReference type="SUPFAM" id="SSF52799">
    <property type="entry name" value="(Phosphotyrosine protein) phosphatases II"/>
    <property type="match status" value="1"/>
</dbReference>
<dbReference type="InterPro" id="IPR029021">
    <property type="entry name" value="Prot-tyrosine_phosphatase-like"/>
</dbReference>
<dbReference type="OrthoDB" id="1188001at2"/>
<comment type="similarity">
    <text evidence="1">Belongs to the protein-tyrosine phosphatase family.</text>
</comment>
<accession>A0A7I7X5X9</accession>
<dbReference type="InterPro" id="IPR026893">
    <property type="entry name" value="Tyr/Ser_Pase_IphP-type"/>
</dbReference>
<name>A0A7I7X5X9_9MYCO</name>
<dbReference type="PANTHER" id="PTHR31126:SF1">
    <property type="entry name" value="TYROSINE SPECIFIC PROTEIN PHOSPHATASES DOMAIN-CONTAINING PROTEIN"/>
    <property type="match status" value="1"/>
</dbReference>
<feature type="domain" description="Tyrosine specific protein phosphatases" evidence="2">
    <location>
        <begin position="141"/>
        <end position="215"/>
    </location>
</feature>
<evidence type="ECO:0000313" key="3">
    <source>
        <dbReference type="EMBL" id="BBZ24984.1"/>
    </source>
</evidence>
<dbReference type="Proteomes" id="UP000467260">
    <property type="component" value="Chromosome"/>
</dbReference>
<keyword evidence="4" id="KW-1185">Reference proteome</keyword>
<reference evidence="3 4" key="1">
    <citation type="journal article" date="2019" name="Emerg. Microbes Infect.">
        <title>Comprehensive subspecies identification of 175 nontuberculous mycobacteria species based on 7547 genomic profiles.</title>
        <authorList>
            <person name="Matsumoto Y."/>
            <person name="Kinjo T."/>
            <person name="Motooka D."/>
            <person name="Nabeya D."/>
            <person name="Jung N."/>
            <person name="Uechi K."/>
            <person name="Horii T."/>
            <person name="Iida T."/>
            <person name="Fujita J."/>
            <person name="Nakamura S."/>
        </authorList>
    </citation>
    <scope>NUCLEOTIDE SEQUENCE [LARGE SCALE GENOMIC DNA]</scope>
    <source>
        <strain evidence="3 4">JCM 13571</strain>
    </source>
</reference>
<evidence type="ECO:0000256" key="1">
    <source>
        <dbReference type="ARBA" id="ARBA00009580"/>
    </source>
</evidence>
<dbReference type="AlphaFoldDB" id="A0A7I7X5X9"/>
<evidence type="ECO:0000259" key="2">
    <source>
        <dbReference type="PROSITE" id="PS50056"/>
    </source>
</evidence>